<protein>
    <submittedName>
        <fullName evidence="1">Uncharacterized protein</fullName>
    </submittedName>
</protein>
<dbReference type="Proteomes" id="UP000250123">
    <property type="component" value="Chromosome SHEWBE"/>
</dbReference>
<evidence type="ECO:0000313" key="2">
    <source>
        <dbReference type="Proteomes" id="UP000250123"/>
    </source>
</evidence>
<reference evidence="2" key="1">
    <citation type="submission" date="2018-06" db="EMBL/GenBank/DDBJ databases">
        <authorList>
            <person name="Cea G.-C."/>
            <person name="William W."/>
        </authorList>
    </citation>
    <scope>NUCLEOTIDE SEQUENCE [LARGE SCALE GENOMIC DNA]</scope>
    <source>
        <strain evidence="2">DB21MT-2</strain>
    </source>
</reference>
<accession>A0A330M7C1</accession>
<organism evidence="1 2">
    <name type="scientific">Shewanella benthica</name>
    <dbReference type="NCBI Taxonomy" id="43661"/>
    <lineage>
        <taxon>Bacteria</taxon>
        <taxon>Pseudomonadati</taxon>
        <taxon>Pseudomonadota</taxon>
        <taxon>Gammaproteobacteria</taxon>
        <taxon>Alteromonadales</taxon>
        <taxon>Shewanellaceae</taxon>
        <taxon>Shewanella</taxon>
    </lineage>
</organism>
<dbReference type="EMBL" id="LS483452">
    <property type="protein sequence ID" value="SQH78406.1"/>
    <property type="molecule type" value="Genomic_DNA"/>
</dbReference>
<name>A0A330M7C1_9GAMM</name>
<proteinExistence type="predicted"/>
<dbReference type="AlphaFoldDB" id="A0A330M7C1"/>
<sequence length="105" mass="11891">MPAALPLVLAGPTLHHCDQDNFTLWFVSSAPMNELTLYLGEEKLIPIFDKLNGWLYGHFSPLNFLTKRKRMSIRGRRPNGERSKRLMNQSGIGLLSLANNGARLR</sequence>
<gene>
    <name evidence="1" type="ORF">SHEWBE_4446</name>
</gene>
<dbReference type="KEGG" id="sbk:SHEWBE_4446"/>
<evidence type="ECO:0000313" key="1">
    <source>
        <dbReference type="EMBL" id="SQH78406.1"/>
    </source>
</evidence>